<accession>A0A4U8TDI8</accession>
<evidence type="ECO:0000313" key="1">
    <source>
        <dbReference type="EMBL" id="TLD97744.1"/>
    </source>
</evidence>
<protein>
    <submittedName>
        <fullName evidence="1">Uncharacterized protein</fullName>
    </submittedName>
</protein>
<proteinExistence type="predicted"/>
<dbReference type="AlphaFoldDB" id="A0A4U8TDI8"/>
<comment type="caution">
    <text evidence="1">The sequence shown here is derived from an EMBL/GenBank/DDBJ whole genome shotgun (WGS) entry which is preliminary data.</text>
</comment>
<dbReference type="RefSeq" id="WP_034353952.1">
    <property type="nucleotide sequence ID" value="NZ_JRPR02000001.1"/>
</dbReference>
<reference evidence="1 2" key="1">
    <citation type="journal article" date="2014" name="Genome Announc.">
        <title>Draft genome sequences of eight enterohepatic helicobacter species isolated from both laboratory and wild rodents.</title>
        <authorList>
            <person name="Sheh A."/>
            <person name="Shen Z."/>
            <person name="Fox J.G."/>
        </authorList>
    </citation>
    <scope>NUCLEOTIDE SEQUENCE [LARGE SCALE GENOMIC DNA]</scope>
    <source>
        <strain evidence="1 2">MIT 09-6949</strain>
    </source>
</reference>
<dbReference type="Proteomes" id="UP000029733">
    <property type="component" value="Unassembled WGS sequence"/>
</dbReference>
<organism evidence="1 2">
    <name type="scientific">Helicobacter jaachi</name>
    <dbReference type="NCBI Taxonomy" id="1677920"/>
    <lineage>
        <taxon>Bacteria</taxon>
        <taxon>Pseudomonadati</taxon>
        <taxon>Campylobacterota</taxon>
        <taxon>Epsilonproteobacteria</taxon>
        <taxon>Campylobacterales</taxon>
        <taxon>Helicobacteraceae</taxon>
        <taxon>Helicobacter</taxon>
    </lineage>
</organism>
<gene>
    <name evidence="1" type="ORF">LS71_003150</name>
</gene>
<sequence>MDFLKIDQWNASYARGENVIFYPHEEVVRFLNRFIRKRLGEEEFCDVIYKGDFYQSGIGVTHNSSKHSQENHLRASLENLDSIRNIESSAQNALQLTGGGA</sequence>
<evidence type="ECO:0000313" key="2">
    <source>
        <dbReference type="Proteomes" id="UP000029733"/>
    </source>
</evidence>
<keyword evidence="2" id="KW-1185">Reference proteome</keyword>
<name>A0A4U8TDI8_9HELI</name>
<dbReference type="EMBL" id="JRPR02000001">
    <property type="protein sequence ID" value="TLD97744.1"/>
    <property type="molecule type" value="Genomic_DNA"/>
</dbReference>
<dbReference type="OrthoDB" id="1853779at2"/>
<dbReference type="STRING" id="1677920.LS71_04000"/>